<organism evidence="2 3">
    <name type="scientific">Pyrocoelia pectoralis</name>
    <dbReference type="NCBI Taxonomy" id="417401"/>
    <lineage>
        <taxon>Eukaryota</taxon>
        <taxon>Metazoa</taxon>
        <taxon>Ecdysozoa</taxon>
        <taxon>Arthropoda</taxon>
        <taxon>Hexapoda</taxon>
        <taxon>Insecta</taxon>
        <taxon>Pterygota</taxon>
        <taxon>Neoptera</taxon>
        <taxon>Endopterygota</taxon>
        <taxon>Coleoptera</taxon>
        <taxon>Polyphaga</taxon>
        <taxon>Elateriformia</taxon>
        <taxon>Elateroidea</taxon>
        <taxon>Lampyridae</taxon>
        <taxon>Lampyrinae</taxon>
        <taxon>Pyrocoelia</taxon>
    </lineage>
</organism>
<evidence type="ECO:0000256" key="1">
    <source>
        <dbReference type="SAM" id="SignalP"/>
    </source>
</evidence>
<feature type="signal peptide" evidence="1">
    <location>
        <begin position="1"/>
        <end position="17"/>
    </location>
</feature>
<evidence type="ECO:0000313" key="2">
    <source>
        <dbReference type="EMBL" id="KAK5640737.1"/>
    </source>
</evidence>
<protein>
    <recommendedName>
        <fullName evidence="4">DUF1868 domain-containing protein</fullName>
    </recommendedName>
</protein>
<dbReference type="AlphaFoldDB" id="A0AAN7V498"/>
<dbReference type="InterPro" id="IPR009097">
    <property type="entry name" value="Cyclic_Pdiesterase"/>
</dbReference>
<dbReference type="Gene3D" id="3.90.1140.10">
    <property type="entry name" value="Cyclic phosphodiesterase"/>
    <property type="match status" value="1"/>
</dbReference>
<sequence>MIVFILCWLFIEKKVEMAGPKVDETGVYKPFFGYTTLSLVEDVENHLKSVEDFLSTSIISRYYAPLPHFTYHMTLYNTYAMAIHEPIPAVRRWLDERGETGAMSDQFLPENVLQSQHILAVGAIQHHIGNRNLTISDVTLKKGKDVIKVSLELEAEDHFLVQSLRESLAKIYEHPDQGLRYHITLAYLYKHLPRTGLELKAFEDDFVKLQAMVETFKNYKLNKHNVFLFDSMINFMPYIRKPIQVNQII</sequence>
<keyword evidence="3" id="KW-1185">Reference proteome</keyword>
<gene>
    <name evidence="2" type="ORF">RI129_009284</name>
</gene>
<name>A0AAN7V498_9COLE</name>
<evidence type="ECO:0008006" key="4">
    <source>
        <dbReference type="Google" id="ProtNLM"/>
    </source>
</evidence>
<feature type="chain" id="PRO_5043014793" description="DUF1868 domain-containing protein" evidence="1">
    <location>
        <begin position="18"/>
        <end position="249"/>
    </location>
</feature>
<dbReference type="Proteomes" id="UP001329430">
    <property type="component" value="Chromosome 7"/>
</dbReference>
<dbReference type="SUPFAM" id="SSF55144">
    <property type="entry name" value="LigT-like"/>
    <property type="match status" value="1"/>
</dbReference>
<keyword evidence="1" id="KW-0732">Signal</keyword>
<comment type="caution">
    <text evidence="2">The sequence shown here is derived from an EMBL/GenBank/DDBJ whole genome shotgun (WGS) entry which is preliminary data.</text>
</comment>
<evidence type="ECO:0000313" key="3">
    <source>
        <dbReference type="Proteomes" id="UP001329430"/>
    </source>
</evidence>
<reference evidence="2 3" key="1">
    <citation type="journal article" date="2024" name="Insects">
        <title>An Improved Chromosome-Level Genome Assembly of the Firefly Pyrocoelia pectoralis.</title>
        <authorList>
            <person name="Fu X."/>
            <person name="Meyer-Rochow V.B."/>
            <person name="Ballantyne L."/>
            <person name="Zhu X."/>
        </authorList>
    </citation>
    <scope>NUCLEOTIDE SEQUENCE [LARGE SCALE GENOMIC DNA]</scope>
    <source>
        <strain evidence="2">XCY_ONT2</strain>
    </source>
</reference>
<proteinExistence type="predicted"/>
<accession>A0AAN7V498</accession>
<dbReference type="EMBL" id="JAVRBK010000007">
    <property type="protein sequence ID" value="KAK5640737.1"/>
    <property type="molecule type" value="Genomic_DNA"/>
</dbReference>